<keyword evidence="3" id="KW-1185">Reference proteome</keyword>
<reference evidence="3" key="1">
    <citation type="journal article" date="2014" name="Environ. Microbiol.">
        <title>Comparative genomics of the marine bacterial genus Glaciecola reveals the high degree of genomic diversity and genomic characteristic for cold adaptation.</title>
        <authorList>
            <person name="Qin Q.L."/>
            <person name="Xie B.B."/>
            <person name="Yu Y."/>
            <person name="Shu Y.L."/>
            <person name="Rong J.C."/>
            <person name="Zhang Y.J."/>
            <person name="Zhao D.L."/>
            <person name="Chen X.L."/>
            <person name="Zhang X.Y."/>
            <person name="Chen B."/>
            <person name="Zhou B.C."/>
            <person name="Zhang Y.Z."/>
        </authorList>
    </citation>
    <scope>NUCLEOTIDE SEQUENCE [LARGE SCALE GENOMIC DNA]</scope>
    <source>
        <strain evidence="3">ACAM 615</strain>
    </source>
</reference>
<accession>K6ZGS2</accession>
<keyword evidence="1" id="KW-0472">Membrane</keyword>
<feature type="transmembrane region" description="Helical" evidence="1">
    <location>
        <begin position="13"/>
        <end position="40"/>
    </location>
</feature>
<evidence type="ECO:0000256" key="1">
    <source>
        <dbReference type="SAM" id="Phobius"/>
    </source>
</evidence>
<dbReference type="EMBL" id="BAEQ01000023">
    <property type="protein sequence ID" value="GAC28118.1"/>
    <property type="molecule type" value="Genomic_DNA"/>
</dbReference>
<keyword evidence="1" id="KW-0812">Transmembrane</keyword>
<organism evidence="2 3">
    <name type="scientific">Brumicola pallidula DSM 14239 = ACAM 615</name>
    <dbReference type="NCBI Taxonomy" id="1121922"/>
    <lineage>
        <taxon>Bacteria</taxon>
        <taxon>Pseudomonadati</taxon>
        <taxon>Pseudomonadota</taxon>
        <taxon>Gammaproteobacteria</taxon>
        <taxon>Alteromonadales</taxon>
        <taxon>Alteromonadaceae</taxon>
        <taxon>Brumicola</taxon>
    </lineage>
</organism>
<dbReference type="AlphaFoldDB" id="K6ZGS2"/>
<dbReference type="Proteomes" id="UP000006251">
    <property type="component" value="Unassembled WGS sequence"/>
</dbReference>
<gene>
    <name evidence="2" type="ORF">GPAL_1245</name>
</gene>
<keyword evidence="1" id="KW-1133">Transmembrane helix</keyword>
<name>K6ZGS2_9ALTE</name>
<comment type="caution">
    <text evidence="2">The sequence shown here is derived from an EMBL/GenBank/DDBJ whole genome shotgun (WGS) entry which is preliminary data.</text>
</comment>
<evidence type="ECO:0000313" key="2">
    <source>
        <dbReference type="EMBL" id="GAC28118.1"/>
    </source>
</evidence>
<protein>
    <submittedName>
        <fullName evidence="2">Uncharacterized protein</fullName>
    </submittedName>
</protein>
<sequence length="41" mass="4502">MVAATAVNDSFCWWQLIAIVGALVLLCLSPYLIFIGTLIYV</sequence>
<proteinExistence type="predicted"/>
<evidence type="ECO:0000313" key="3">
    <source>
        <dbReference type="Proteomes" id="UP000006251"/>
    </source>
</evidence>